<evidence type="ECO:0000259" key="4">
    <source>
        <dbReference type="Pfam" id="PF25000"/>
    </source>
</evidence>
<dbReference type="InterPro" id="IPR027417">
    <property type="entry name" value="P-loop_NTPase"/>
</dbReference>
<dbReference type="InterPro" id="IPR011990">
    <property type="entry name" value="TPR-like_helical_dom_sf"/>
</dbReference>
<keyword evidence="6" id="KW-1185">Reference proteome</keyword>
<dbReference type="Gene3D" id="3.40.50.300">
    <property type="entry name" value="P-loop containing nucleotide triphosphate hydrolases"/>
    <property type="match status" value="1"/>
</dbReference>
<evidence type="ECO:0000259" key="2">
    <source>
        <dbReference type="Pfam" id="PF00931"/>
    </source>
</evidence>
<sequence length="942" mass="107014">MRLLTCDGSGKISLKEFPHNKSPPYAILSHTWGEEEVTFQDVLKGGAENKLGYRKIRFCGEQAARDDWQYFWVDTCCIDKSSSAELGESINSMFLWYRNAAVCYVYLADVSSTTGASSSWETAFRYSKWFTRGWTLQELIAPETVEFFSREGVHLGSKKSLERRINEITRVPIKALQAIQDLSGFSVAERMAWMQGRETTREEDMAYSLLGIFNVHMPLIYSEGKDNALMRLEEQIEKKTPPQPSVSIPFSRDSDFVNRGDILDQIDRRCSEPAGRVALVGLGGVGKSQLAIEFVHRTAEASSKIWIFWVHASTQARVEESFRTIADTVKLSGRNEPKADIPLLVQKWLSDERNKKWIVVLDSADDYEVMYGISEIDGHRRSLASYLPQSRNGAIIVTTRNKDLAYRVAGNRDYMIDVGPMTQADALILVEKKLGLSDVDTATDLIQALDCVPLAISQAAAYIKAREPRSSVGKYLTEFRESERKRTRLLEHDAGDLRRDGGASNAILTTWHISFDYIRHKRPSAADLLSLMSFFDRQGIPESVLKPVEEIRSTGRAGEHAEAGDSDSENDTCNETDSIDDEFEDDVAMLRDYCLIDTNREGDEFEMHGLVQLSMRKWLSLHGQQETFKQQYIERMTAQFPTGQYENWATCQKLFPHVQVALDYKPEENTIEEWATLLYKGGWYAWLQGRYDIAERMVSKSRKARIKKLGVEDDVSLTSTSLFANLLRDQGRWEEAEKLEVQVMETFQNKLGADHPDTLTSMANLASTYRNQGRWKKAEKLEVQVMETRKNKLGADHPATLTSMANLASTFWNQGRWEEAEELEVQVMETRKNKLGADHPATLTSMANLASTYRNQGRWEEAEELEVQVMETSQNKLGADHPDTLTSMNNLAYTWKSQGRHSDAVAMMKDCVQARQRILGQKHPNTLSSLETLETWTNSSVD</sequence>
<evidence type="ECO:0000313" key="6">
    <source>
        <dbReference type="Proteomes" id="UP001583177"/>
    </source>
</evidence>
<evidence type="ECO:0000313" key="5">
    <source>
        <dbReference type="EMBL" id="KAL1846163.1"/>
    </source>
</evidence>
<feature type="domain" description="Heterokaryon incompatibility" evidence="3">
    <location>
        <begin position="25"/>
        <end position="114"/>
    </location>
</feature>
<dbReference type="Pfam" id="PF00931">
    <property type="entry name" value="NB-ARC"/>
    <property type="match status" value="1"/>
</dbReference>
<proteinExistence type="predicted"/>
<dbReference type="Pfam" id="PF06985">
    <property type="entry name" value="HET"/>
    <property type="match status" value="1"/>
</dbReference>
<dbReference type="PANTHER" id="PTHR10622">
    <property type="entry name" value="HET DOMAIN-CONTAINING PROTEIN"/>
    <property type="match status" value="1"/>
</dbReference>
<gene>
    <name evidence="5" type="ORF">Daus18300_014339</name>
</gene>
<reference evidence="5 6" key="1">
    <citation type="journal article" date="2024" name="IMA Fungus">
        <title>IMA Genome - F19 : A genome assembly and annotation guide to empower mycologists, including annotated draft genome sequences of Ceratocystis pirilliformis, Diaporthe australafricana, Fusarium ophioides, Paecilomyces lecythidis, and Sporothrix stenoceras.</title>
        <authorList>
            <person name="Aylward J."/>
            <person name="Wilson A.M."/>
            <person name="Visagie C.M."/>
            <person name="Spraker J."/>
            <person name="Barnes I."/>
            <person name="Buitendag C."/>
            <person name="Ceriani C."/>
            <person name="Del Mar Angel L."/>
            <person name="du Plessis D."/>
            <person name="Fuchs T."/>
            <person name="Gasser K."/>
            <person name="Kramer D."/>
            <person name="Li W."/>
            <person name="Munsamy K."/>
            <person name="Piso A."/>
            <person name="Price J.L."/>
            <person name="Sonnekus B."/>
            <person name="Thomas C."/>
            <person name="van der Nest A."/>
            <person name="van Dijk A."/>
            <person name="van Heerden A."/>
            <person name="van Vuuren N."/>
            <person name="Yilmaz N."/>
            <person name="Duong T.A."/>
            <person name="van der Merwe N.A."/>
            <person name="Wingfield M.J."/>
            <person name="Wingfield B.D."/>
        </authorList>
    </citation>
    <scope>NUCLEOTIDE SEQUENCE [LARGE SCALE GENOMIC DNA]</scope>
    <source>
        <strain evidence="5 6">CMW 18300</strain>
    </source>
</reference>
<feature type="compositionally biased region" description="Basic and acidic residues" evidence="1">
    <location>
        <begin position="553"/>
        <end position="563"/>
    </location>
</feature>
<feature type="compositionally biased region" description="Acidic residues" evidence="1">
    <location>
        <begin position="564"/>
        <end position="579"/>
    </location>
</feature>
<feature type="domain" description="NB-ARC" evidence="2">
    <location>
        <begin position="274"/>
        <end position="434"/>
    </location>
</feature>
<dbReference type="InterPro" id="IPR010730">
    <property type="entry name" value="HET"/>
</dbReference>
<accession>A0ABR3VVK7</accession>
<dbReference type="PANTHER" id="PTHR10622:SF11">
    <property type="entry name" value="HET-DOMAIN-CONTAINING PROTEIN"/>
    <property type="match status" value="1"/>
</dbReference>
<feature type="region of interest" description="Disordered" evidence="1">
    <location>
        <begin position="553"/>
        <end position="579"/>
    </location>
</feature>
<evidence type="ECO:0000259" key="3">
    <source>
        <dbReference type="Pfam" id="PF06985"/>
    </source>
</evidence>
<protein>
    <recommendedName>
        <fullName evidence="7">Kinesin light chain 1</fullName>
    </recommendedName>
</protein>
<dbReference type="Gene3D" id="1.25.40.10">
    <property type="entry name" value="Tetratricopeptide repeat domain"/>
    <property type="match status" value="2"/>
</dbReference>
<dbReference type="EMBL" id="JAWRVE010000277">
    <property type="protein sequence ID" value="KAL1846163.1"/>
    <property type="molecule type" value="Genomic_DNA"/>
</dbReference>
<dbReference type="NCBIfam" id="NF040586">
    <property type="entry name" value="FxSxx_TPR"/>
    <property type="match status" value="1"/>
</dbReference>
<dbReference type="SUPFAM" id="SSF52540">
    <property type="entry name" value="P-loop containing nucleoside triphosphate hydrolases"/>
    <property type="match status" value="1"/>
</dbReference>
<evidence type="ECO:0000256" key="1">
    <source>
        <dbReference type="SAM" id="MobiDB-lite"/>
    </source>
</evidence>
<feature type="domain" description="DUF7779" evidence="4">
    <location>
        <begin position="522"/>
        <end position="619"/>
    </location>
</feature>
<dbReference type="SUPFAM" id="SSF48452">
    <property type="entry name" value="TPR-like"/>
    <property type="match status" value="2"/>
</dbReference>
<dbReference type="InterPro" id="IPR002182">
    <property type="entry name" value="NB-ARC"/>
</dbReference>
<dbReference type="InterPro" id="IPR056681">
    <property type="entry name" value="DUF7779"/>
</dbReference>
<name>A0ABR3VVK7_9PEZI</name>
<evidence type="ECO:0008006" key="7">
    <source>
        <dbReference type="Google" id="ProtNLM"/>
    </source>
</evidence>
<organism evidence="5 6">
    <name type="scientific">Diaporthe australafricana</name>
    <dbReference type="NCBI Taxonomy" id="127596"/>
    <lineage>
        <taxon>Eukaryota</taxon>
        <taxon>Fungi</taxon>
        <taxon>Dikarya</taxon>
        <taxon>Ascomycota</taxon>
        <taxon>Pezizomycotina</taxon>
        <taxon>Sordariomycetes</taxon>
        <taxon>Sordariomycetidae</taxon>
        <taxon>Diaporthales</taxon>
        <taxon>Diaporthaceae</taxon>
        <taxon>Diaporthe</taxon>
    </lineage>
</organism>
<dbReference type="Pfam" id="PF25000">
    <property type="entry name" value="DUF7779"/>
    <property type="match status" value="1"/>
</dbReference>
<comment type="caution">
    <text evidence="5">The sequence shown here is derived from an EMBL/GenBank/DDBJ whole genome shotgun (WGS) entry which is preliminary data.</text>
</comment>
<dbReference type="Pfam" id="PF13374">
    <property type="entry name" value="TPR_10"/>
    <property type="match status" value="1"/>
</dbReference>
<dbReference type="Proteomes" id="UP001583177">
    <property type="component" value="Unassembled WGS sequence"/>
</dbReference>
<dbReference type="Pfam" id="PF13424">
    <property type="entry name" value="TPR_12"/>
    <property type="match status" value="2"/>
</dbReference>